<proteinExistence type="predicted"/>
<accession>A0ABS4SKN0</accession>
<gene>
    <name evidence="1" type="ORF">J2851_002891</name>
</gene>
<keyword evidence="2" id="KW-1185">Reference proteome</keyword>
<comment type="caution">
    <text evidence="1">The sequence shown here is derived from an EMBL/GenBank/DDBJ whole genome shotgun (WGS) entry which is preliminary data.</text>
</comment>
<dbReference type="Proteomes" id="UP000781958">
    <property type="component" value="Unassembled WGS sequence"/>
</dbReference>
<dbReference type="EMBL" id="JAGINP010000009">
    <property type="protein sequence ID" value="MBP2293109.1"/>
    <property type="molecule type" value="Genomic_DNA"/>
</dbReference>
<dbReference type="RefSeq" id="WP_209766962.1">
    <property type="nucleotide sequence ID" value="NZ_JAGINP010000009.1"/>
</dbReference>
<protein>
    <submittedName>
        <fullName evidence="1">Uncharacterized protein</fullName>
    </submittedName>
</protein>
<name>A0ABS4SKN0_9PROT</name>
<organism evidence="1 2">
    <name type="scientific">Azospirillum rugosum</name>
    <dbReference type="NCBI Taxonomy" id="416170"/>
    <lineage>
        <taxon>Bacteria</taxon>
        <taxon>Pseudomonadati</taxon>
        <taxon>Pseudomonadota</taxon>
        <taxon>Alphaproteobacteria</taxon>
        <taxon>Rhodospirillales</taxon>
        <taxon>Azospirillaceae</taxon>
        <taxon>Azospirillum</taxon>
    </lineage>
</organism>
<evidence type="ECO:0000313" key="2">
    <source>
        <dbReference type="Proteomes" id="UP000781958"/>
    </source>
</evidence>
<reference evidence="1 2" key="1">
    <citation type="submission" date="2021-03" db="EMBL/GenBank/DDBJ databases">
        <title>Genomic Encyclopedia of Type Strains, Phase III (KMG-III): the genomes of soil and plant-associated and newly described type strains.</title>
        <authorList>
            <person name="Whitman W."/>
        </authorList>
    </citation>
    <scope>NUCLEOTIDE SEQUENCE [LARGE SCALE GENOMIC DNA]</scope>
    <source>
        <strain evidence="1 2">IMMIB AFH-6</strain>
    </source>
</reference>
<evidence type="ECO:0000313" key="1">
    <source>
        <dbReference type="EMBL" id="MBP2293109.1"/>
    </source>
</evidence>
<sequence length="145" mass="15357">MPVNAALYTITPANEWRKKAESSAERGDNLLNHAERALLEANLGNLGGKPGLIVQNAYPCTGKGNKTGCHQYFIEKSRGGLNVILKVTGDQGGYGAEHGFTQGKAPVPAIIYYTAGTSKIVTMTSADKTPPAVFATVPNFDHIAL</sequence>